<name>A0A9P9BJG4_9PEZI</name>
<sequence length="215" mass="24123">MPLARPVGVEVVLMVDGGGEDADASTQYDRPVTKLPHWGYSEHHTPWQGINQVVQPTKLRSFAGDPPVVWHISTCDRAVIAEPPGMLYVRIRVKGQVKLGWASSRDTSCLGTAVALGCCYGTAFTARAMARTKATARADFERRLSEGMMNAVRVQVAGYFPGVCRHTYTLLGTFIPRQVENEVRKWSVTFGKLRRIGRKRQHLWWSRHEIFALDN</sequence>
<accession>A0A9P9BJG4</accession>
<protein>
    <submittedName>
        <fullName evidence="1">Uncharacterized protein</fullName>
    </submittedName>
</protein>
<dbReference type="Proteomes" id="UP000756346">
    <property type="component" value="Unassembled WGS sequence"/>
</dbReference>
<dbReference type="RefSeq" id="XP_046005578.1">
    <property type="nucleotide sequence ID" value="XM_046157473.1"/>
</dbReference>
<dbReference type="EMBL" id="JAGTJQ010000013">
    <property type="protein sequence ID" value="KAH7014611.1"/>
    <property type="molecule type" value="Genomic_DNA"/>
</dbReference>
<dbReference type="AlphaFoldDB" id="A0A9P9BJG4"/>
<gene>
    <name evidence="1" type="ORF">B0I36DRAFT_355800</name>
</gene>
<organism evidence="1 2">
    <name type="scientific">Microdochium trichocladiopsis</name>
    <dbReference type="NCBI Taxonomy" id="1682393"/>
    <lineage>
        <taxon>Eukaryota</taxon>
        <taxon>Fungi</taxon>
        <taxon>Dikarya</taxon>
        <taxon>Ascomycota</taxon>
        <taxon>Pezizomycotina</taxon>
        <taxon>Sordariomycetes</taxon>
        <taxon>Xylariomycetidae</taxon>
        <taxon>Xylariales</taxon>
        <taxon>Microdochiaceae</taxon>
        <taxon>Microdochium</taxon>
    </lineage>
</organism>
<evidence type="ECO:0000313" key="2">
    <source>
        <dbReference type="Proteomes" id="UP000756346"/>
    </source>
</evidence>
<keyword evidence="2" id="KW-1185">Reference proteome</keyword>
<evidence type="ECO:0000313" key="1">
    <source>
        <dbReference type="EMBL" id="KAH7014611.1"/>
    </source>
</evidence>
<reference evidence="1" key="1">
    <citation type="journal article" date="2021" name="Nat. Commun.">
        <title>Genetic determinants of endophytism in the Arabidopsis root mycobiome.</title>
        <authorList>
            <person name="Mesny F."/>
            <person name="Miyauchi S."/>
            <person name="Thiergart T."/>
            <person name="Pickel B."/>
            <person name="Atanasova L."/>
            <person name="Karlsson M."/>
            <person name="Huettel B."/>
            <person name="Barry K.W."/>
            <person name="Haridas S."/>
            <person name="Chen C."/>
            <person name="Bauer D."/>
            <person name="Andreopoulos W."/>
            <person name="Pangilinan J."/>
            <person name="LaButti K."/>
            <person name="Riley R."/>
            <person name="Lipzen A."/>
            <person name="Clum A."/>
            <person name="Drula E."/>
            <person name="Henrissat B."/>
            <person name="Kohler A."/>
            <person name="Grigoriev I.V."/>
            <person name="Martin F.M."/>
            <person name="Hacquard S."/>
        </authorList>
    </citation>
    <scope>NUCLEOTIDE SEQUENCE</scope>
    <source>
        <strain evidence="1">MPI-CAGE-CH-0230</strain>
    </source>
</reference>
<comment type="caution">
    <text evidence="1">The sequence shown here is derived from an EMBL/GenBank/DDBJ whole genome shotgun (WGS) entry which is preliminary data.</text>
</comment>
<dbReference type="GeneID" id="70187019"/>
<proteinExistence type="predicted"/>